<dbReference type="AlphaFoldDB" id="A0A4U0FH41"/>
<dbReference type="Proteomes" id="UP000309673">
    <property type="component" value="Unassembled WGS sequence"/>
</dbReference>
<comment type="caution">
    <text evidence="2">The sequence shown here is derived from an EMBL/GenBank/DDBJ whole genome shotgun (WGS) entry which is preliminary data.</text>
</comment>
<sequence length="256" mass="28821">MFHNRLTSSELMDHVLKALNNREPLSVVSVGATESYVMAQYTVLSEEEFMSNAEAEIANLGEKRGFAHRGVRFPNVRTRDDAVEAVRKADIVGYNTLVRWPNAGLLTERVFEAYDIKPKWIFDSYLRRVMMFSQKDKFEEMLRNRRLLLVGALADDAAEALNRNLRDRLGFTIAGTIQVDEYEEIPDAKRQIQSCEFDLCLLAAGTNALILASYISSELGKVALDLGSGMNSLITGQVFTDPWLDSVIGLDNLMKM</sequence>
<dbReference type="NCBIfam" id="NF040628">
    <property type="entry name" value="GT-D_rel"/>
    <property type="match status" value="1"/>
</dbReference>
<evidence type="ECO:0000313" key="2">
    <source>
        <dbReference type="EMBL" id="TJY44267.1"/>
    </source>
</evidence>
<name>A0A4U0FH41_9BACL</name>
<feature type="domain" description="GT-D fold-like" evidence="1">
    <location>
        <begin position="6"/>
        <end position="232"/>
    </location>
</feature>
<evidence type="ECO:0000259" key="1">
    <source>
        <dbReference type="Pfam" id="PF22882"/>
    </source>
</evidence>
<dbReference type="RefSeq" id="WP_136776055.1">
    <property type="nucleotide sequence ID" value="NZ_SUPK01000001.1"/>
</dbReference>
<dbReference type="InterPro" id="IPR049785">
    <property type="entry name" value="GT-D-like_firm"/>
</dbReference>
<keyword evidence="3" id="KW-1185">Reference proteome</keyword>
<gene>
    <name evidence="2" type="ORF">E5161_02445</name>
</gene>
<organism evidence="2 3">
    <name type="scientific">Cohnella pontilimi</name>
    <dbReference type="NCBI Taxonomy" id="2564100"/>
    <lineage>
        <taxon>Bacteria</taxon>
        <taxon>Bacillati</taxon>
        <taxon>Bacillota</taxon>
        <taxon>Bacilli</taxon>
        <taxon>Bacillales</taxon>
        <taxon>Paenibacillaceae</taxon>
        <taxon>Cohnella</taxon>
    </lineage>
</organism>
<protein>
    <recommendedName>
        <fullName evidence="1">GT-D fold-like domain-containing protein</fullName>
    </recommendedName>
</protein>
<accession>A0A4U0FH41</accession>
<dbReference type="InterPro" id="IPR055171">
    <property type="entry name" value="GT-D-like"/>
</dbReference>
<proteinExistence type="predicted"/>
<reference evidence="2 3" key="1">
    <citation type="submission" date="2019-04" db="EMBL/GenBank/DDBJ databases">
        <title>Cohnella sp. nov., isolated from soil.</title>
        <authorList>
            <person name="Kim W."/>
        </authorList>
    </citation>
    <scope>NUCLEOTIDE SEQUENCE [LARGE SCALE GENOMIC DNA]</scope>
    <source>
        <strain evidence="2 3">CAU 1483</strain>
    </source>
</reference>
<dbReference type="EMBL" id="SUPK01000001">
    <property type="protein sequence ID" value="TJY44267.1"/>
    <property type="molecule type" value="Genomic_DNA"/>
</dbReference>
<dbReference type="Pfam" id="PF22882">
    <property type="entry name" value="GT-D-like"/>
    <property type="match status" value="1"/>
</dbReference>
<evidence type="ECO:0000313" key="3">
    <source>
        <dbReference type="Proteomes" id="UP000309673"/>
    </source>
</evidence>
<dbReference type="OrthoDB" id="2655332at2"/>